<dbReference type="AlphaFoldDB" id="A0AAD9R4F1"/>
<dbReference type="Proteomes" id="UP001249851">
    <property type="component" value="Unassembled WGS sequence"/>
</dbReference>
<proteinExistence type="predicted"/>
<evidence type="ECO:0000313" key="2">
    <source>
        <dbReference type="Proteomes" id="UP001249851"/>
    </source>
</evidence>
<organism evidence="1 2">
    <name type="scientific">Acropora cervicornis</name>
    <name type="common">Staghorn coral</name>
    <dbReference type="NCBI Taxonomy" id="6130"/>
    <lineage>
        <taxon>Eukaryota</taxon>
        <taxon>Metazoa</taxon>
        <taxon>Cnidaria</taxon>
        <taxon>Anthozoa</taxon>
        <taxon>Hexacorallia</taxon>
        <taxon>Scleractinia</taxon>
        <taxon>Astrocoeniina</taxon>
        <taxon>Acroporidae</taxon>
        <taxon>Acropora</taxon>
    </lineage>
</organism>
<comment type="caution">
    <text evidence="1">The sequence shown here is derived from an EMBL/GenBank/DDBJ whole genome shotgun (WGS) entry which is preliminary data.</text>
</comment>
<name>A0AAD9R4F1_ACRCE</name>
<evidence type="ECO:0000313" key="1">
    <source>
        <dbReference type="EMBL" id="KAK2572924.1"/>
    </source>
</evidence>
<accession>A0AAD9R4F1</accession>
<reference evidence="1" key="1">
    <citation type="journal article" date="2023" name="G3 (Bethesda)">
        <title>Whole genome assembly and annotation of the endangered Caribbean coral Acropora cervicornis.</title>
        <authorList>
            <person name="Selwyn J.D."/>
            <person name="Vollmer S.V."/>
        </authorList>
    </citation>
    <scope>NUCLEOTIDE SEQUENCE</scope>
    <source>
        <strain evidence="1">K2</strain>
    </source>
</reference>
<dbReference type="EMBL" id="JARQWQ010000003">
    <property type="protein sequence ID" value="KAK2572924.1"/>
    <property type="molecule type" value="Genomic_DNA"/>
</dbReference>
<reference evidence="1" key="2">
    <citation type="journal article" date="2023" name="Science">
        <title>Genomic signatures of disease resistance in endangered staghorn corals.</title>
        <authorList>
            <person name="Vollmer S.V."/>
            <person name="Selwyn J.D."/>
            <person name="Despard B.A."/>
            <person name="Roesel C.L."/>
        </authorList>
    </citation>
    <scope>NUCLEOTIDE SEQUENCE</scope>
    <source>
        <strain evidence="1">K2</strain>
    </source>
</reference>
<gene>
    <name evidence="1" type="ORF">P5673_001936</name>
</gene>
<keyword evidence="2" id="KW-1185">Reference proteome</keyword>
<sequence>MEEASLKRGRRSHTLRLEEPKYDTVEPIAKSFPKINNFHAFRVATAQDDLKPLFTIPESNSHEIVASKTSGNKLVRHFVFPCENVENPSKCVGGDNDLKRSCDKNKIIKAKSPRNHFSAAFLRYL</sequence>
<protein>
    <submittedName>
        <fullName evidence="1">Uncharacterized protein</fullName>
    </submittedName>
</protein>